<proteinExistence type="predicted"/>
<sequence>QAMRRYKEAPQWWYAVLLALAFFAGESAGLIAVLRGETTLPWWSYIVALAVGIFITPFSTLLYGRMGSAVSTNQLSKMVAGAVNPGRPVANLYFSMWSHDVVSTSIGLAQDLKLGQYTKIPPRVMFLIQLYGTILGAIINYVVMASVVTAQRSILLNPSGTNIWSGQTVQALNSNAVTWALAKDLYGPSGQYFLIPMAIFIGAIPTLIQWLISLRWPNLHVGLVDIGSVILPLYSAYTYAGVTSVYTSMIITGLLSQLWWRRYYPRSYRKYNYILGGAMDGGAQIMIFILSFAVFGAAGVDRPFP</sequence>
<gene>
    <name evidence="1" type="ORF">K488DRAFT_31685</name>
</gene>
<organism evidence="1 2">
    <name type="scientific">Vararia minispora EC-137</name>
    <dbReference type="NCBI Taxonomy" id="1314806"/>
    <lineage>
        <taxon>Eukaryota</taxon>
        <taxon>Fungi</taxon>
        <taxon>Dikarya</taxon>
        <taxon>Basidiomycota</taxon>
        <taxon>Agaricomycotina</taxon>
        <taxon>Agaricomycetes</taxon>
        <taxon>Russulales</taxon>
        <taxon>Lachnocladiaceae</taxon>
        <taxon>Vararia</taxon>
    </lineage>
</organism>
<comment type="caution">
    <text evidence="1">The sequence shown here is derived from an EMBL/GenBank/DDBJ whole genome shotgun (WGS) entry which is preliminary data.</text>
</comment>
<accession>A0ACB8QB04</accession>
<feature type="non-terminal residue" evidence="1">
    <location>
        <position position="1"/>
    </location>
</feature>
<evidence type="ECO:0000313" key="1">
    <source>
        <dbReference type="EMBL" id="KAI0028877.1"/>
    </source>
</evidence>
<dbReference type="Proteomes" id="UP000814128">
    <property type="component" value="Unassembled WGS sequence"/>
</dbReference>
<reference evidence="1" key="1">
    <citation type="submission" date="2021-02" db="EMBL/GenBank/DDBJ databases">
        <authorList>
            <consortium name="DOE Joint Genome Institute"/>
            <person name="Ahrendt S."/>
            <person name="Looney B.P."/>
            <person name="Miyauchi S."/>
            <person name="Morin E."/>
            <person name="Drula E."/>
            <person name="Courty P.E."/>
            <person name="Chicoki N."/>
            <person name="Fauchery L."/>
            <person name="Kohler A."/>
            <person name="Kuo A."/>
            <person name="Labutti K."/>
            <person name="Pangilinan J."/>
            <person name="Lipzen A."/>
            <person name="Riley R."/>
            <person name="Andreopoulos W."/>
            <person name="He G."/>
            <person name="Johnson J."/>
            <person name="Barry K.W."/>
            <person name="Grigoriev I.V."/>
            <person name="Nagy L."/>
            <person name="Hibbett D."/>
            <person name="Henrissat B."/>
            <person name="Matheny P.B."/>
            <person name="Labbe J."/>
            <person name="Martin F."/>
        </authorList>
    </citation>
    <scope>NUCLEOTIDE SEQUENCE</scope>
    <source>
        <strain evidence="1">EC-137</strain>
    </source>
</reference>
<evidence type="ECO:0000313" key="2">
    <source>
        <dbReference type="Proteomes" id="UP000814128"/>
    </source>
</evidence>
<reference evidence="1" key="2">
    <citation type="journal article" date="2022" name="New Phytol.">
        <title>Evolutionary transition to the ectomycorrhizal habit in the genomes of a hyperdiverse lineage of mushroom-forming fungi.</title>
        <authorList>
            <person name="Looney B."/>
            <person name="Miyauchi S."/>
            <person name="Morin E."/>
            <person name="Drula E."/>
            <person name="Courty P.E."/>
            <person name="Kohler A."/>
            <person name="Kuo A."/>
            <person name="LaButti K."/>
            <person name="Pangilinan J."/>
            <person name="Lipzen A."/>
            <person name="Riley R."/>
            <person name="Andreopoulos W."/>
            <person name="He G."/>
            <person name="Johnson J."/>
            <person name="Nolan M."/>
            <person name="Tritt A."/>
            <person name="Barry K.W."/>
            <person name="Grigoriev I.V."/>
            <person name="Nagy L.G."/>
            <person name="Hibbett D."/>
            <person name="Henrissat B."/>
            <person name="Matheny P.B."/>
            <person name="Labbe J."/>
            <person name="Martin F.M."/>
        </authorList>
    </citation>
    <scope>NUCLEOTIDE SEQUENCE</scope>
    <source>
        <strain evidence="1">EC-137</strain>
    </source>
</reference>
<feature type="non-terminal residue" evidence="1">
    <location>
        <position position="305"/>
    </location>
</feature>
<protein>
    <submittedName>
        <fullName evidence="1">OPT oligopeptide transporter protein-domain-containing protein</fullName>
    </submittedName>
</protein>
<keyword evidence="2" id="KW-1185">Reference proteome</keyword>
<name>A0ACB8QB04_9AGAM</name>
<dbReference type="EMBL" id="MU273716">
    <property type="protein sequence ID" value="KAI0028877.1"/>
    <property type="molecule type" value="Genomic_DNA"/>
</dbReference>